<keyword evidence="10" id="KW-0413">Isomerase</keyword>
<evidence type="ECO:0000313" key="11">
    <source>
        <dbReference type="Proteomes" id="UP001447008"/>
    </source>
</evidence>
<dbReference type="PANTHER" id="PTHR35272:SF3">
    <property type="entry name" value="THIOL:DISULFIDE INTERCHANGE PROTEIN DSBC"/>
    <property type="match status" value="1"/>
</dbReference>
<evidence type="ECO:0000259" key="9">
    <source>
        <dbReference type="Pfam" id="PF13098"/>
    </source>
</evidence>
<keyword evidence="5" id="KW-1015">Disulfide bond</keyword>
<keyword evidence="4 7" id="KW-0574">Periplasm</keyword>
<sequence>MKKVFIALALAGVSAATSLGAWAEQPAVASDSAVKALFTQLGLNAKKVNTTPLDGVVEVITNRGVFYASEDGRYLFQGTLVDVQNKENLTEAALSGVRLEGVEQYKDSMIVYKADKEKGKITVFTDITCGYCRKLHRELEDYLEAGITVQYLGFPRGGMGSQGYKDLMNVWCAEDQQKALTDAKAGSTPKEVKQCNAPVAEHYQLGQSFGISGTPAIILSDGSMIPGYQPAAAISVAIDQLNTKS</sequence>
<keyword evidence="3 7" id="KW-0732">Signal</keyword>
<evidence type="ECO:0000256" key="2">
    <source>
        <dbReference type="ARBA" id="ARBA00009813"/>
    </source>
</evidence>
<comment type="subcellular location">
    <subcellularLocation>
        <location evidence="1 7">Periplasm</location>
    </subcellularLocation>
</comment>
<dbReference type="InterPro" id="IPR033954">
    <property type="entry name" value="DiS-bond_Isoase_DsbC/G"/>
</dbReference>
<evidence type="ECO:0000259" key="8">
    <source>
        <dbReference type="Pfam" id="PF10411"/>
    </source>
</evidence>
<feature type="chain" id="PRO_5044989618" description="Thiol:disulfide interchange protein" evidence="7">
    <location>
        <begin position="24"/>
        <end position="245"/>
    </location>
</feature>
<dbReference type="InterPro" id="IPR051470">
    <property type="entry name" value="Thiol:disulfide_interchange"/>
</dbReference>
<evidence type="ECO:0000256" key="5">
    <source>
        <dbReference type="ARBA" id="ARBA00023157"/>
    </source>
</evidence>
<comment type="caution">
    <text evidence="10">The sequence shown here is derived from an EMBL/GenBank/DDBJ whole genome shotgun (WGS) entry which is preliminary data.</text>
</comment>
<gene>
    <name evidence="10" type="primary">dsbC</name>
    <name evidence="10" type="ORF">WCN91_14955</name>
</gene>
<protein>
    <recommendedName>
        <fullName evidence="7">Thiol:disulfide interchange protein</fullName>
    </recommendedName>
</protein>
<evidence type="ECO:0000256" key="4">
    <source>
        <dbReference type="ARBA" id="ARBA00022764"/>
    </source>
</evidence>
<proteinExistence type="inferred from homology"/>
<dbReference type="Pfam" id="PF10411">
    <property type="entry name" value="DsbC_N"/>
    <property type="match status" value="1"/>
</dbReference>
<dbReference type="NCBIfam" id="NF008129">
    <property type="entry name" value="PRK10877.1"/>
    <property type="match status" value="1"/>
</dbReference>
<comment type="similarity">
    <text evidence="2 7">Belongs to the thioredoxin family. DsbC subfamily.</text>
</comment>
<evidence type="ECO:0000256" key="6">
    <source>
        <dbReference type="ARBA" id="ARBA00023284"/>
    </source>
</evidence>
<dbReference type="Proteomes" id="UP001447008">
    <property type="component" value="Unassembled WGS sequence"/>
</dbReference>
<keyword evidence="6 7" id="KW-0676">Redox-active center</keyword>
<comment type="function">
    <text evidence="7">Required for disulfide bond formation in some periplasmic proteins. Acts by transferring its disulfide bond to other proteins and is reduced in the process.</text>
</comment>
<dbReference type="InterPro" id="IPR012336">
    <property type="entry name" value="Thioredoxin-like_fold"/>
</dbReference>
<dbReference type="EMBL" id="JBCGCU010000025">
    <property type="protein sequence ID" value="MEM0516691.1"/>
    <property type="molecule type" value="Genomic_DNA"/>
</dbReference>
<dbReference type="Gene3D" id="3.40.30.10">
    <property type="entry name" value="Glutaredoxin"/>
    <property type="match status" value="1"/>
</dbReference>
<dbReference type="SUPFAM" id="SSF52833">
    <property type="entry name" value="Thioredoxin-like"/>
    <property type="match status" value="1"/>
</dbReference>
<dbReference type="Pfam" id="PF13098">
    <property type="entry name" value="Thioredoxin_2"/>
    <property type="match status" value="1"/>
</dbReference>
<keyword evidence="11" id="KW-1185">Reference proteome</keyword>
<evidence type="ECO:0000256" key="7">
    <source>
        <dbReference type="RuleBase" id="RU364038"/>
    </source>
</evidence>
<dbReference type="GO" id="GO:0003756">
    <property type="term" value="F:protein disulfide isomerase activity"/>
    <property type="evidence" value="ECO:0007669"/>
    <property type="project" value="UniProtKB-EC"/>
</dbReference>
<dbReference type="InterPro" id="IPR017937">
    <property type="entry name" value="Thioredoxin_CS"/>
</dbReference>
<feature type="domain" description="Thioredoxin-like fold" evidence="9">
    <location>
        <begin position="115"/>
        <end position="234"/>
    </location>
</feature>
<dbReference type="SUPFAM" id="SSF54423">
    <property type="entry name" value="DsbC/DsbG N-terminal domain-like"/>
    <property type="match status" value="1"/>
</dbReference>
<evidence type="ECO:0000256" key="3">
    <source>
        <dbReference type="ARBA" id="ARBA00022729"/>
    </source>
</evidence>
<dbReference type="PROSITE" id="PS00194">
    <property type="entry name" value="THIOREDOXIN_1"/>
    <property type="match status" value="1"/>
</dbReference>
<feature type="signal peptide" evidence="7">
    <location>
        <begin position="1"/>
        <end position="23"/>
    </location>
</feature>
<evidence type="ECO:0000256" key="1">
    <source>
        <dbReference type="ARBA" id="ARBA00004418"/>
    </source>
</evidence>
<dbReference type="InterPro" id="IPR018950">
    <property type="entry name" value="DiS-bond_isomerase_DsbC/G_N"/>
</dbReference>
<reference evidence="10 11" key="1">
    <citation type="submission" date="2024-03" db="EMBL/GenBank/DDBJ databases">
        <title>Pseudoalteromonas qingdaonensis sp. nov., isolated from the intestines of marine benthic organisms.</title>
        <authorList>
            <person name="Lin X."/>
            <person name="Fang S."/>
            <person name="Hu X."/>
        </authorList>
    </citation>
    <scope>NUCLEOTIDE SEQUENCE [LARGE SCALE GENOMIC DNA]</scope>
    <source>
        <strain evidence="10 11">YIC-827</strain>
    </source>
</reference>
<accession>A0ABU9MZN5</accession>
<dbReference type="InterPro" id="IPR036249">
    <property type="entry name" value="Thioredoxin-like_sf"/>
</dbReference>
<organism evidence="10 11">
    <name type="scientific">Pseudoalteromonas qingdaonensis</name>
    <dbReference type="NCBI Taxonomy" id="3131913"/>
    <lineage>
        <taxon>Bacteria</taxon>
        <taxon>Pseudomonadati</taxon>
        <taxon>Pseudomonadota</taxon>
        <taxon>Gammaproteobacteria</taxon>
        <taxon>Alteromonadales</taxon>
        <taxon>Pseudoalteromonadaceae</taxon>
        <taxon>Pseudoalteromonas</taxon>
    </lineage>
</organism>
<dbReference type="PANTHER" id="PTHR35272">
    <property type="entry name" value="THIOL:DISULFIDE INTERCHANGE PROTEIN DSBC-RELATED"/>
    <property type="match status" value="1"/>
</dbReference>
<feature type="domain" description="Disulphide bond isomerase DsbC/G N-terminal" evidence="8">
    <location>
        <begin position="27"/>
        <end position="91"/>
    </location>
</feature>
<dbReference type="InterPro" id="IPR009094">
    <property type="entry name" value="DiS-bond_isomerase_DsbC/G_N_sf"/>
</dbReference>
<evidence type="ECO:0000313" key="10">
    <source>
        <dbReference type="EMBL" id="MEM0516691.1"/>
    </source>
</evidence>
<dbReference type="CDD" id="cd03020">
    <property type="entry name" value="DsbA_DsbC_DsbG"/>
    <property type="match status" value="1"/>
</dbReference>
<name>A0ABU9MZN5_9GAMM</name>
<dbReference type="Gene3D" id="3.10.450.70">
    <property type="entry name" value="Disulphide bond isomerase, DsbC/G, N-terminal"/>
    <property type="match status" value="1"/>
</dbReference>
<dbReference type="RefSeq" id="WP_342680164.1">
    <property type="nucleotide sequence ID" value="NZ_JBCGCU010000025.1"/>
</dbReference>